<dbReference type="SUPFAM" id="SSF47923">
    <property type="entry name" value="Ypt/Rab-GAP domain of gyp1p"/>
    <property type="match status" value="1"/>
</dbReference>
<organism evidence="5 6">
    <name type="scientific">Jimgerdemannia flammicorona</name>
    <dbReference type="NCBI Taxonomy" id="994334"/>
    <lineage>
        <taxon>Eukaryota</taxon>
        <taxon>Fungi</taxon>
        <taxon>Fungi incertae sedis</taxon>
        <taxon>Mucoromycota</taxon>
        <taxon>Mucoromycotina</taxon>
        <taxon>Endogonomycetes</taxon>
        <taxon>Endogonales</taxon>
        <taxon>Endogonaceae</taxon>
        <taxon>Jimgerdemannia</taxon>
    </lineage>
</organism>
<name>A0A433P7J9_9FUNG</name>
<feature type="compositionally biased region" description="Low complexity" evidence="3">
    <location>
        <begin position="1"/>
        <end position="23"/>
    </location>
</feature>
<evidence type="ECO:0000259" key="4">
    <source>
        <dbReference type="PROSITE" id="PS50086"/>
    </source>
</evidence>
<dbReference type="Gene3D" id="1.10.8.270">
    <property type="entry name" value="putative rabgap domain of human tbc1 domain family member 14 like domains"/>
    <property type="match status" value="1"/>
</dbReference>
<feature type="compositionally biased region" description="Low complexity" evidence="3">
    <location>
        <begin position="49"/>
        <end position="70"/>
    </location>
</feature>
<dbReference type="GO" id="GO:0031267">
    <property type="term" value="F:small GTPase binding"/>
    <property type="evidence" value="ECO:0007669"/>
    <property type="project" value="TreeGrafter"/>
</dbReference>
<evidence type="ECO:0000256" key="1">
    <source>
        <dbReference type="ARBA" id="ARBA00022468"/>
    </source>
</evidence>
<gene>
    <name evidence="5" type="ORF">BC938DRAFT_477819</name>
</gene>
<reference evidence="5 6" key="1">
    <citation type="journal article" date="2018" name="New Phytol.">
        <title>Phylogenomics of Endogonaceae and evolution of mycorrhizas within Mucoromycota.</title>
        <authorList>
            <person name="Chang Y."/>
            <person name="Desiro A."/>
            <person name="Na H."/>
            <person name="Sandor L."/>
            <person name="Lipzen A."/>
            <person name="Clum A."/>
            <person name="Barry K."/>
            <person name="Grigoriev I.V."/>
            <person name="Martin F.M."/>
            <person name="Stajich J.E."/>
            <person name="Smith M.E."/>
            <person name="Bonito G."/>
            <person name="Spatafora J.W."/>
        </authorList>
    </citation>
    <scope>NUCLEOTIDE SEQUENCE [LARGE SCALE GENOMIC DNA]</scope>
    <source>
        <strain evidence="5 6">AD002</strain>
    </source>
</reference>
<comment type="caution">
    <text evidence="5">The sequence shown here is derived from an EMBL/GenBank/DDBJ whole genome shotgun (WGS) entry which is preliminary data.</text>
</comment>
<dbReference type="InterPro" id="IPR035969">
    <property type="entry name" value="Rab-GAP_TBC_sf"/>
</dbReference>
<dbReference type="EMBL" id="RBNJ01029630">
    <property type="protein sequence ID" value="RUS13520.1"/>
    <property type="molecule type" value="Genomic_DNA"/>
</dbReference>
<dbReference type="GO" id="GO:0005096">
    <property type="term" value="F:GTPase activator activity"/>
    <property type="evidence" value="ECO:0007669"/>
    <property type="project" value="UniProtKB-KW"/>
</dbReference>
<feature type="non-terminal residue" evidence="5">
    <location>
        <position position="348"/>
    </location>
</feature>
<dbReference type="Proteomes" id="UP000274822">
    <property type="component" value="Unassembled WGS sequence"/>
</dbReference>
<dbReference type="Pfam" id="PF00566">
    <property type="entry name" value="RabGAP-TBC"/>
    <property type="match status" value="1"/>
</dbReference>
<dbReference type="Gene3D" id="1.10.10.750">
    <property type="entry name" value="Ypt/Rab-GAP domain of gyp1p, domain 1"/>
    <property type="match status" value="1"/>
</dbReference>
<feature type="compositionally biased region" description="Polar residues" evidence="3">
    <location>
        <begin position="71"/>
        <end position="85"/>
    </location>
</feature>
<dbReference type="AlphaFoldDB" id="A0A433P7J9"/>
<evidence type="ECO:0000256" key="2">
    <source>
        <dbReference type="ARBA" id="ARBA00023054"/>
    </source>
</evidence>
<feature type="domain" description="Rab-GAP TBC" evidence="4">
    <location>
        <begin position="271"/>
        <end position="348"/>
    </location>
</feature>
<feature type="region of interest" description="Disordered" evidence="3">
    <location>
        <begin position="1"/>
        <end position="100"/>
    </location>
</feature>
<dbReference type="FunFam" id="1.10.10.750:FF:000003">
    <property type="entry name" value="GTPase activating protein (Evi5)"/>
    <property type="match status" value="1"/>
</dbReference>
<keyword evidence="6" id="KW-1185">Reference proteome</keyword>
<dbReference type="PROSITE" id="PS50086">
    <property type="entry name" value="TBC_RABGAP"/>
    <property type="match status" value="1"/>
</dbReference>
<keyword evidence="1" id="KW-0343">GTPase activation</keyword>
<feature type="compositionally biased region" description="Basic and acidic residues" evidence="3">
    <location>
        <begin position="91"/>
        <end position="100"/>
    </location>
</feature>
<evidence type="ECO:0000313" key="5">
    <source>
        <dbReference type="EMBL" id="RUS13520.1"/>
    </source>
</evidence>
<evidence type="ECO:0000313" key="6">
    <source>
        <dbReference type="Proteomes" id="UP000274822"/>
    </source>
</evidence>
<dbReference type="PANTHER" id="PTHR47219:SF9">
    <property type="entry name" value="GTPASE ACTIVATING PROTEIN AND CENTROSOME-ASSOCIATED, ISOFORM B"/>
    <property type="match status" value="1"/>
</dbReference>
<dbReference type="InterPro" id="IPR000195">
    <property type="entry name" value="Rab-GAP-TBC_dom"/>
</dbReference>
<accession>A0A433P7J9</accession>
<dbReference type="PANTHER" id="PTHR47219">
    <property type="entry name" value="RAB GTPASE-ACTIVATING PROTEIN 1-LIKE"/>
    <property type="match status" value="1"/>
</dbReference>
<proteinExistence type="predicted"/>
<dbReference type="InterPro" id="IPR050302">
    <property type="entry name" value="Rab_GAP_TBC_domain"/>
</dbReference>
<protein>
    <recommendedName>
        <fullName evidence="4">Rab-GAP TBC domain-containing protein</fullName>
    </recommendedName>
</protein>
<evidence type="ECO:0000256" key="3">
    <source>
        <dbReference type="SAM" id="MobiDB-lite"/>
    </source>
</evidence>
<sequence length="348" mass="37868">MMSTVPITATPAAETTATTTSRAVTKKGHPVPAPLTSETLEKLRSLQRSTSQDSQHSASSEASSLSDLVSPASTAPTSHAGSIPNTPAFADPHKVDMMGKDAPKENLTLAQRRRIPASAHKFKLYAKLLGRSNGSKGEPETDSTLPKRLEEENAALPPQDSITFLLARLERQNALLDEDPKSVCIQSNQLKANFTTVQKLVTDSTSPNQMVDEAAVHASLPTSPLKSAFNFDTENPDEAPIDWDFWGALIDDFPTTAMKLPHLLSAKVSAGLPPKLRGLIWQAMSQSASTNLESMYSQLIEENSPYDRIIQRDLARTFPSVELFKKEGGDGQKAMERVLKAYSLYDAH</sequence>
<keyword evidence="2" id="KW-0175">Coiled coil</keyword>